<name>A0A915I3I0_ROMCU</name>
<protein>
    <submittedName>
        <fullName evidence="2">Uncharacterized protein</fullName>
    </submittedName>
</protein>
<dbReference type="WBParaSite" id="nRc.2.0.1.t07989-RA">
    <property type="protein sequence ID" value="nRc.2.0.1.t07989-RA"/>
    <property type="gene ID" value="nRc.2.0.1.g07989"/>
</dbReference>
<keyword evidence="1" id="KW-1185">Reference proteome</keyword>
<reference evidence="2" key="1">
    <citation type="submission" date="2022-11" db="UniProtKB">
        <authorList>
            <consortium name="WormBaseParasite"/>
        </authorList>
    </citation>
    <scope>IDENTIFICATION</scope>
</reference>
<organism evidence="1 2">
    <name type="scientific">Romanomermis culicivorax</name>
    <name type="common">Nematode worm</name>
    <dbReference type="NCBI Taxonomy" id="13658"/>
    <lineage>
        <taxon>Eukaryota</taxon>
        <taxon>Metazoa</taxon>
        <taxon>Ecdysozoa</taxon>
        <taxon>Nematoda</taxon>
        <taxon>Enoplea</taxon>
        <taxon>Dorylaimia</taxon>
        <taxon>Mermithida</taxon>
        <taxon>Mermithoidea</taxon>
        <taxon>Mermithidae</taxon>
        <taxon>Romanomermis</taxon>
    </lineage>
</organism>
<accession>A0A915I3I0</accession>
<dbReference type="AlphaFoldDB" id="A0A915I3I0"/>
<sequence length="76" mass="8039">MPPAAAVQSVQSTPAASQGYISDIARDFPKLTADGMGKFPDFEHRIMLMDDAIPIAGLNAIHYNGSAICTSSCKEP</sequence>
<proteinExistence type="predicted"/>
<evidence type="ECO:0000313" key="1">
    <source>
        <dbReference type="Proteomes" id="UP000887565"/>
    </source>
</evidence>
<dbReference type="Proteomes" id="UP000887565">
    <property type="component" value="Unplaced"/>
</dbReference>
<evidence type="ECO:0000313" key="2">
    <source>
        <dbReference type="WBParaSite" id="nRc.2.0.1.t07989-RA"/>
    </source>
</evidence>